<gene>
    <name evidence="1" type="ORF">MM171A00126_0063</name>
    <name evidence="2" type="ORF">MM171B00120_0065</name>
</gene>
<reference evidence="2" key="1">
    <citation type="submission" date="2020-03" db="EMBL/GenBank/DDBJ databases">
        <title>The deep terrestrial virosphere.</title>
        <authorList>
            <person name="Holmfeldt K."/>
            <person name="Nilsson E."/>
            <person name="Simone D."/>
            <person name="Lopez-Fernandez M."/>
            <person name="Wu X."/>
            <person name="de Brujin I."/>
            <person name="Lundin D."/>
            <person name="Andersson A."/>
            <person name="Bertilsson S."/>
            <person name="Dopson M."/>
        </authorList>
    </citation>
    <scope>NUCLEOTIDE SEQUENCE</scope>
    <source>
        <strain evidence="1">MM171A00126</strain>
        <strain evidence="2">MM171B00120</strain>
    </source>
</reference>
<dbReference type="AlphaFoldDB" id="A0A6M3MIE3"/>
<protein>
    <submittedName>
        <fullName evidence="2">Uncharacterized protein</fullName>
    </submittedName>
</protein>
<proteinExistence type="predicted"/>
<name>A0A6M3MIE3_9ZZZZ</name>
<dbReference type="EMBL" id="MT143895">
    <property type="protein sequence ID" value="QJB05169.1"/>
    <property type="molecule type" value="Genomic_DNA"/>
</dbReference>
<dbReference type="EMBL" id="MT143706">
    <property type="protein sequence ID" value="QJB01223.1"/>
    <property type="molecule type" value="Genomic_DNA"/>
</dbReference>
<evidence type="ECO:0000313" key="2">
    <source>
        <dbReference type="EMBL" id="QJB05169.1"/>
    </source>
</evidence>
<sequence length="60" mass="7017">MGLSLKDQGFRFCLSPDAVKGRWLHPVEVEKVHPDWIDVTDWPDKKLEKFLMDKLPKQAP</sequence>
<accession>A0A6M3MIE3</accession>
<evidence type="ECO:0000313" key="1">
    <source>
        <dbReference type="EMBL" id="QJB01223.1"/>
    </source>
</evidence>
<organism evidence="2">
    <name type="scientific">viral metagenome</name>
    <dbReference type="NCBI Taxonomy" id="1070528"/>
    <lineage>
        <taxon>unclassified sequences</taxon>
        <taxon>metagenomes</taxon>
        <taxon>organismal metagenomes</taxon>
    </lineage>
</organism>